<dbReference type="InterPro" id="IPR003593">
    <property type="entry name" value="AAA+_ATPase"/>
</dbReference>
<dbReference type="RefSeq" id="WP_344657208.1">
    <property type="nucleotide sequence ID" value="NZ_BAAAQM010000012.1"/>
</dbReference>
<keyword evidence="4" id="KW-1185">Reference proteome</keyword>
<dbReference type="Pfam" id="PF05621">
    <property type="entry name" value="TniB"/>
    <property type="match status" value="1"/>
</dbReference>
<keyword evidence="3" id="KW-0067">ATP-binding</keyword>
<dbReference type="GO" id="GO:0005524">
    <property type="term" value="F:ATP binding"/>
    <property type="evidence" value="ECO:0007669"/>
    <property type="project" value="UniProtKB-KW"/>
</dbReference>
<keyword evidence="3" id="KW-0547">Nucleotide-binding</keyword>
<feature type="domain" description="AAA+ ATPase" evidence="2">
    <location>
        <begin position="86"/>
        <end position="273"/>
    </location>
</feature>
<evidence type="ECO:0000313" key="4">
    <source>
        <dbReference type="Proteomes" id="UP001499854"/>
    </source>
</evidence>
<reference evidence="3 4" key="1">
    <citation type="journal article" date="2019" name="Int. J. Syst. Evol. Microbiol.">
        <title>The Global Catalogue of Microorganisms (GCM) 10K type strain sequencing project: providing services to taxonomists for standard genome sequencing and annotation.</title>
        <authorList>
            <consortium name="The Broad Institute Genomics Platform"/>
            <consortium name="The Broad Institute Genome Sequencing Center for Infectious Disease"/>
            <person name="Wu L."/>
            <person name="Ma J."/>
        </authorList>
    </citation>
    <scope>NUCLEOTIDE SEQUENCE [LARGE SCALE GENOMIC DNA]</scope>
    <source>
        <strain evidence="3 4">JCM 16013</strain>
    </source>
</reference>
<dbReference type="SMART" id="SM00382">
    <property type="entry name" value="AAA"/>
    <property type="match status" value="1"/>
</dbReference>
<organism evidence="3 4">
    <name type="scientific">Catenulispora subtropica</name>
    <dbReference type="NCBI Taxonomy" id="450798"/>
    <lineage>
        <taxon>Bacteria</taxon>
        <taxon>Bacillati</taxon>
        <taxon>Actinomycetota</taxon>
        <taxon>Actinomycetes</taxon>
        <taxon>Catenulisporales</taxon>
        <taxon>Catenulisporaceae</taxon>
        <taxon>Catenulispora</taxon>
    </lineage>
</organism>
<name>A0ABN2RC98_9ACTN</name>
<dbReference type="Gene3D" id="3.40.50.300">
    <property type="entry name" value="P-loop containing nucleotide triphosphate hydrolases"/>
    <property type="match status" value="1"/>
</dbReference>
<feature type="region of interest" description="Disordered" evidence="1">
    <location>
        <begin position="365"/>
        <end position="391"/>
    </location>
</feature>
<evidence type="ECO:0000259" key="2">
    <source>
        <dbReference type="SMART" id="SM00382"/>
    </source>
</evidence>
<accession>A0ABN2RC98</accession>
<comment type="caution">
    <text evidence="3">The sequence shown here is derived from an EMBL/GenBank/DDBJ whole genome shotgun (WGS) entry which is preliminary data.</text>
</comment>
<evidence type="ECO:0000256" key="1">
    <source>
        <dbReference type="SAM" id="MobiDB-lite"/>
    </source>
</evidence>
<feature type="compositionally biased region" description="Basic residues" evidence="1">
    <location>
        <begin position="365"/>
        <end position="377"/>
    </location>
</feature>
<dbReference type="SUPFAM" id="SSF52540">
    <property type="entry name" value="P-loop containing nucleoside triphosphate hydrolases"/>
    <property type="match status" value="1"/>
</dbReference>
<protein>
    <submittedName>
        <fullName evidence="3">ATP-binding protein</fullName>
    </submittedName>
</protein>
<dbReference type="InterPro" id="IPR027417">
    <property type="entry name" value="P-loop_NTPase"/>
</dbReference>
<dbReference type="InterPro" id="IPR008868">
    <property type="entry name" value="TniB"/>
</dbReference>
<evidence type="ECO:0000313" key="3">
    <source>
        <dbReference type="EMBL" id="GAA1966790.1"/>
    </source>
</evidence>
<proteinExistence type="predicted"/>
<dbReference type="EMBL" id="BAAAQM010000012">
    <property type="protein sequence ID" value="GAA1966790.1"/>
    <property type="molecule type" value="Genomic_DNA"/>
</dbReference>
<sequence length="391" mass="43619">MTAGRTAQPRTKEQWRVFCARTAPEQPQLPTYDEYLSWDPEDRAALDARRNRCHANPPITKTEQVKTILAALEPKLTQNEYAEEAAYHSAVINGPANCGKTSLLKMIGKEYELGVRRRHPERGDPDRLGDWVPVVYVSASTGATAGMLSQAIGKFLHVPVSRGGNKWTLTDPVLDALAAAGTELLLLDDLHMLDKIRNGGDESNDHIKNLANHAAVTIIGAGILLEDGNLFSDGQPPRQPLIETGTPVRRRQRGRSAQFGSRFSDLQHLAPFKIDTAERQRTWMSLVRHFERNLLLFMHRPDSLTLEHWQYLHDRTSGYIGSLATLFEEGAHLAVEHHIEQLNPEMLENVVLDHDAETEYAALKQRRAKVPAKKAKKPSPPSTPTPRTGTG</sequence>
<gene>
    <name evidence="3" type="ORF">GCM10009838_25800</name>
</gene>
<dbReference type="Proteomes" id="UP001499854">
    <property type="component" value="Unassembled WGS sequence"/>
</dbReference>